<dbReference type="PROSITE" id="PS51063">
    <property type="entry name" value="HTH_CRP_2"/>
    <property type="match status" value="1"/>
</dbReference>
<dbReference type="SUPFAM" id="SSF51206">
    <property type="entry name" value="cAMP-binding domain-like"/>
    <property type="match status" value="1"/>
</dbReference>
<dbReference type="SMART" id="SM00100">
    <property type="entry name" value="cNMP"/>
    <property type="match status" value="1"/>
</dbReference>
<dbReference type="InterPro" id="IPR000595">
    <property type="entry name" value="cNMP-bd_dom"/>
</dbReference>
<dbReference type="AlphaFoldDB" id="A0A5K7Z9F9"/>
<dbReference type="InterPro" id="IPR036388">
    <property type="entry name" value="WH-like_DNA-bd_sf"/>
</dbReference>
<keyword evidence="7" id="KW-1185">Reference proteome</keyword>
<sequence>MNKSIHRVLLAAPLFKGLSEQQLDEIGAIAIDKPYQRGESIFMEGDEGNGFYIVAEGQVKIFKTSLEGKEQILHIYGPGNPFGEVPVFSGSRFPANAMALVKSRILFLPRDAFVRLIAEHPSLSMNMLGELSMRLRQFTVQIENLSLKEVPSRLASYLTVLAEEQGSTDRVDLTISKGQLASLLGTIPETLSRIFAKMSVQNLIRVDGRQIHLLDMAGLEDLSVAGKLEEE</sequence>
<dbReference type="GO" id="GO:0003677">
    <property type="term" value="F:DNA binding"/>
    <property type="evidence" value="ECO:0007669"/>
    <property type="project" value="UniProtKB-KW"/>
</dbReference>
<dbReference type="PANTHER" id="PTHR24567">
    <property type="entry name" value="CRP FAMILY TRANSCRIPTIONAL REGULATORY PROTEIN"/>
    <property type="match status" value="1"/>
</dbReference>
<dbReference type="RefSeq" id="WP_155304056.1">
    <property type="nucleotide sequence ID" value="NZ_AP021875.1"/>
</dbReference>
<evidence type="ECO:0000256" key="2">
    <source>
        <dbReference type="ARBA" id="ARBA00023125"/>
    </source>
</evidence>
<feature type="domain" description="HTH crp-type" evidence="5">
    <location>
        <begin position="148"/>
        <end position="217"/>
    </location>
</feature>
<gene>
    <name evidence="6" type="ORF">DSCW_25210</name>
</gene>
<dbReference type="CDD" id="cd00038">
    <property type="entry name" value="CAP_ED"/>
    <property type="match status" value="1"/>
</dbReference>
<evidence type="ECO:0000259" key="5">
    <source>
        <dbReference type="PROSITE" id="PS51063"/>
    </source>
</evidence>
<evidence type="ECO:0000256" key="3">
    <source>
        <dbReference type="ARBA" id="ARBA00023163"/>
    </source>
</evidence>
<feature type="domain" description="Cyclic nucleotide-binding" evidence="4">
    <location>
        <begin position="14"/>
        <end position="134"/>
    </location>
</feature>
<dbReference type="InterPro" id="IPR050397">
    <property type="entry name" value="Env_Response_Regulators"/>
</dbReference>
<accession>A0A5K7Z9F9</accession>
<keyword evidence="2" id="KW-0238">DNA-binding</keyword>
<dbReference type="InterPro" id="IPR036390">
    <property type="entry name" value="WH_DNA-bd_sf"/>
</dbReference>
<dbReference type="EMBL" id="AP021875">
    <property type="protein sequence ID" value="BBO75104.1"/>
    <property type="molecule type" value="Genomic_DNA"/>
</dbReference>
<dbReference type="InterPro" id="IPR012318">
    <property type="entry name" value="HTH_CRP"/>
</dbReference>
<dbReference type="PROSITE" id="PS50042">
    <property type="entry name" value="CNMP_BINDING_3"/>
    <property type="match status" value="1"/>
</dbReference>
<dbReference type="PANTHER" id="PTHR24567:SF68">
    <property type="entry name" value="DNA-BINDING TRANSCRIPTIONAL DUAL REGULATOR CRP"/>
    <property type="match status" value="1"/>
</dbReference>
<evidence type="ECO:0000313" key="7">
    <source>
        <dbReference type="Proteomes" id="UP000427769"/>
    </source>
</evidence>
<dbReference type="Proteomes" id="UP000427769">
    <property type="component" value="Chromosome"/>
</dbReference>
<name>A0A5K7Z9F9_9BACT</name>
<dbReference type="Pfam" id="PF13545">
    <property type="entry name" value="HTH_Crp_2"/>
    <property type="match status" value="1"/>
</dbReference>
<keyword evidence="3" id="KW-0804">Transcription</keyword>
<evidence type="ECO:0000313" key="6">
    <source>
        <dbReference type="EMBL" id="BBO75104.1"/>
    </source>
</evidence>
<dbReference type="GO" id="GO:0003700">
    <property type="term" value="F:DNA-binding transcription factor activity"/>
    <property type="evidence" value="ECO:0007669"/>
    <property type="project" value="TreeGrafter"/>
</dbReference>
<dbReference type="OrthoDB" id="892842at2"/>
<dbReference type="SUPFAM" id="SSF46785">
    <property type="entry name" value="Winged helix' DNA-binding domain"/>
    <property type="match status" value="1"/>
</dbReference>
<dbReference type="GO" id="GO:0005829">
    <property type="term" value="C:cytosol"/>
    <property type="evidence" value="ECO:0007669"/>
    <property type="project" value="TreeGrafter"/>
</dbReference>
<evidence type="ECO:0000259" key="4">
    <source>
        <dbReference type="PROSITE" id="PS50042"/>
    </source>
</evidence>
<organism evidence="6 7">
    <name type="scientific">Desulfosarcina widdelii</name>
    <dbReference type="NCBI Taxonomy" id="947919"/>
    <lineage>
        <taxon>Bacteria</taxon>
        <taxon>Pseudomonadati</taxon>
        <taxon>Thermodesulfobacteriota</taxon>
        <taxon>Desulfobacteria</taxon>
        <taxon>Desulfobacterales</taxon>
        <taxon>Desulfosarcinaceae</taxon>
        <taxon>Desulfosarcina</taxon>
    </lineage>
</organism>
<protein>
    <submittedName>
        <fullName evidence="6">Transcriptional regulator</fullName>
    </submittedName>
</protein>
<dbReference type="InterPro" id="IPR014710">
    <property type="entry name" value="RmlC-like_jellyroll"/>
</dbReference>
<reference evidence="6 7" key="1">
    <citation type="submission" date="2019-11" db="EMBL/GenBank/DDBJ databases">
        <title>Comparative genomics of hydrocarbon-degrading Desulfosarcina strains.</title>
        <authorList>
            <person name="Watanabe M."/>
            <person name="Kojima H."/>
            <person name="Fukui M."/>
        </authorList>
    </citation>
    <scope>NUCLEOTIDE SEQUENCE [LARGE SCALE GENOMIC DNA]</scope>
    <source>
        <strain evidence="6 7">PP31</strain>
    </source>
</reference>
<dbReference type="Gene3D" id="2.60.120.10">
    <property type="entry name" value="Jelly Rolls"/>
    <property type="match status" value="1"/>
</dbReference>
<proteinExistence type="predicted"/>
<dbReference type="KEGG" id="dwd:DSCW_25210"/>
<dbReference type="InterPro" id="IPR018490">
    <property type="entry name" value="cNMP-bd_dom_sf"/>
</dbReference>
<dbReference type="Gene3D" id="1.10.10.10">
    <property type="entry name" value="Winged helix-like DNA-binding domain superfamily/Winged helix DNA-binding domain"/>
    <property type="match status" value="1"/>
</dbReference>
<dbReference type="SMART" id="SM00419">
    <property type="entry name" value="HTH_CRP"/>
    <property type="match status" value="1"/>
</dbReference>
<evidence type="ECO:0000256" key="1">
    <source>
        <dbReference type="ARBA" id="ARBA00023015"/>
    </source>
</evidence>
<dbReference type="Pfam" id="PF00027">
    <property type="entry name" value="cNMP_binding"/>
    <property type="match status" value="1"/>
</dbReference>
<keyword evidence="1" id="KW-0805">Transcription regulation</keyword>